<comment type="similarity">
    <text evidence="1">Belongs to the DinB family.</text>
</comment>
<dbReference type="InterPro" id="IPR007837">
    <property type="entry name" value="DinB"/>
</dbReference>
<dbReference type="PANTHER" id="PTHR37302:SF3">
    <property type="entry name" value="DAMAGE-INDUCIBLE PROTEIN DINB"/>
    <property type="match status" value="1"/>
</dbReference>
<dbReference type="InterPro" id="IPR034660">
    <property type="entry name" value="DinB/YfiT-like"/>
</dbReference>
<accession>A0ABQ2DGE7</accession>
<dbReference type="Proteomes" id="UP000632222">
    <property type="component" value="Unassembled WGS sequence"/>
</dbReference>
<organism evidence="3 4">
    <name type="scientific">Deinococcus roseus</name>
    <dbReference type="NCBI Taxonomy" id="392414"/>
    <lineage>
        <taxon>Bacteria</taxon>
        <taxon>Thermotogati</taxon>
        <taxon>Deinococcota</taxon>
        <taxon>Deinococci</taxon>
        <taxon>Deinococcales</taxon>
        <taxon>Deinococcaceae</taxon>
        <taxon>Deinococcus</taxon>
    </lineage>
</organism>
<evidence type="ECO:0000256" key="2">
    <source>
        <dbReference type="ARBA" id="ARBA00022723"/>
    </source>
</evidence>
<dbReference type="EMBL" id="BMOD01000036">
    <property type="protein sequence ID" value="GGJ56826.1"/>
    <property type="molecule type" value="Genomic_DNA"/>
</dbReference>
<sequence>MNEDLKLFYAMVKETRAGVLNWLEALPHEVFVQERPDFAYGSLRGIYAHIAHCYRVWLSTRGLGLPVARLHPETAAELREVFEGVDAIVAEALEAFTHPDEPIHIDWDDGEVFTPTRRWLVLHPITHEFHHKGQALALARVIGHPHPGNPDTDLKSLT</sequence>
<keyword evidence="4" id="KW-1185">Reference proteome</keyword>
<reference evidence="4" key="1">
    <citation type="journal article" date="2019" name="Int. J. Syst. Evol. Microbiol.">
        <title>The Global Catalogue of Microorganisms (GCM) 10K type strain sequencing project: providing services to taxonomists for standard genome sequencing and annotation.</title>
        <authorList>
            <consortium name="The Broad Institute Genomics Platform"/>
            <consortium name="The Broad Institute Genome Sequencing Center for Infectious Disease"/>
            <person name="Wu L."/>
            <person name="Ma J."/>
        </authorList>
    </citation>
    <scope>NUCLEOTIDE SEQUENCE [LARGE SCALE GENOMIC DNA]</scope>
    <source>
        <strain evidence="4">JCM 14370</strain>
    </source>
</reference>
<dbReference type="Gene3D" id="1.20.120.450">
    <property type="entry name" value="dinb family like domain"/>
    <property type="match status" value="1"/>
</dbReference>
<proteinExistence type="inferred from homology"/>
<dbReference type="Pfam" id="PF05163">
    <property type="entry name" value="DinB"/>
    <property type="match status" value="1"/>
</dbReference>
<name>A0ABQ2DGE7_9DEIO</name>
<dbReference type="RefSeq" id="WP_189008491.1">
    <property type="nucleotide sequence ID" value="NZ_BMOD01000036.1"/>
</dbReference>
<comment type="caution">
    <text evidence="3">The sequence shown here is derived from an EMBL/GenBank/DDBJ whole genome shotgun (WGS) entry which is preliminary data.</text>
</comment>
<evidence type="ECO:0000256" key="1">
    <source>
        <dbReference type="ARBA" id="ARBA00008635"/>
    </source>
</evidence>
<dbReference type="SUPFAM" id="SSF109854">
    <property type="entry name" value="DinB/YfiT-like putative metalloenzymes"/>
    <property type="match status" value="1"/>
</dbReference>
<protein>
    <submittedName>
        <fullName evidence="3">DNA damage-inducible protein DinB</fullName>
    </submittedName>
</protein>
<evidence type="ECO:0000313" key="4">
    <source>
        <dbReference type="Proteomes" id="UP000632222"/>
    </source>
</evidence>
<gene>
    <name evidence="3" type="ORF">GCM10008938_48730</name>
</gene>
<dbReference type="PANTHER" id="PTHR37302">
    <property type="entry name" value="SLR1116 PROTEIN"/>
    <property type="match status" value="1"/>
</dbReference>
<keyword evidence="2" id="KW-0479">Metal-binding</keyword>
<evidence type="ECO:0000313" key="3">
    <source>
        <dbReference type="EMBL" id="GGJ56826.1"/>
    </source>
</evidence>